<dbReference type="Gene3D" id="3.30.70.2890">
    <property type="entry name" value="XS domain"/>
    <property type="match status" value="1"/>
</dbReference>
<proteinExistence type="predicted"/>
<feature type="region of interest" description="Disordered" evidence="1">
    <location>
        <begin position="1"/>
        <end position="120"/>
    </location>
</feature>
<sequence length="928" mass="105967">MRISGEMRTSRRSGGGGSGGRDPSPPPPPPPHAPSSRSRDHSQRSEWRQYSGRSRHSLSPAARDQHRHHNRKRSGSVGRRSASMERADYDEAAALSSRHGKQHHQQRDRSPPPLPSQSRVPRTAMALDSSLAGDDTYDGFHRKYLKTDSPAEVHMDANPKLSRVVKVREFHHPQVVNGGAGLTSSGAVIDDQSVLVQKSVYLDDGSVRTFFPLPPEQVGYPAEAAALNPTSIGMAPGGGTLRIGVRGTDMIRQHDRLKGPAYDEEEKQTIYPRDAPYPVIFTAQRRPFGSASSSGAARDEVLVSYRDDLYLPTDSFGRNNGLSNLRDDVLGHDEYSQVHFFDTRKRRTPSPHVRDEPRSHGYVEFGRRERDGYRYIVSDEPHKKMRWGSRGDYREILGSGFSDPPGRRVDVIEASPKIIRDSRLWETHRGLDSGAVSDYQDMKRVHEGYLDGSGTKPPHDSGFVHLGRSYHYERDSDLVSYRERSRSPLAEHRTDVFRRKFSPPRGRIDTENIEMYDPPVERVVESNYITEEEINILRETRNARAIELSEEDERWADEHRMEMMHSRRLGFDHNRRKMLPRRTSDSDSWLPSDDSFVHSEGGRVDIMKRRPKPSSYGSFSLDRRQEFHRPYKFWKKGYEDQREIDRDVLEDEAPLGKSDPSEDSDEFKHQVHKAFLRFTKLLNEDPHQQKRYRDPGKAHALLCCVCGSQSKEFLDTHSLVTHGFHCKKGSLRTEHLGLHKALCVLMGWNWDVIPDNSRVYQMSPVPEFKGLKDDLIIWPPVVIVHNVSIGDKSITSEPTKAVTNEFLKGTLKEMRFEAGKVRVCRGKPSNQNITLVKFMPTFSGLQEADRLHKHYRDKKCGRKELEEVTSKESSGKDAEPQVEAEQLFYGYMGTMEDLDKLDPETKRRCVLKSKKEIESIADAPVRVE</sequence>
<evidence type="ECO:0000256" key="1">
    <source>
        <dbReference type="SAM" id="MobiDB-lite"/>
    </source>
</evidence>
<protein>
    <submittedName>
        <fullName evidence="3">Protein SUPPRESSOR OF GENE SILENCING 3</fullName>
    </submittedName>
</protein>
<accession>A0A1D1YUK5</accession>
<evidence type="ECO:0000259" key="2">
    <source>
        <dbReference type="Pfam" id="PF03468"/>
    </source>
</evidence>
<dbReference type="PANTHER" id="PTHR46619">
    <property type="entry name" value="RNA RECOGNITION MOTIF XS DOMAIN PROTEIN-RELATED"/>
    <property type="match status" value="1"/>
</dbReference>
<dbReference type="AlphaFoldDB" id="A0A1D1YUK5"/>
<dbReference type="GO" id="GO:0031047">
    <property type="term" value="P:regulatory ncRNA-mediated gene silencing"/>
    <property type="evidence" value="ECO:0007669"/>
    <property type="project" value="InterPro"/>
</dbReference>
<name>A0A1D1YUK5_9ARAE</name>
<gene>
    <name evidence="3" type="primary">SGS3_27</name>
    <name evidence="3" type="ORF">g.93832</name>
</gene>
<feature type="compositionally biased region" description="Basic and acidic residues" evidence="1">
    <location>
        <begin position="37"/>
        <end position="47"/>
    </location>
</feature>
<reference evidence="3" key="1">
    <citation type="submission" date="2015-07" db="EMBL/GenBank/DDBJ databases">
        <title>Transcriptome Assembly of Anthurium amnicola.</title>
        <authorList>
            <person name="Suzuki J."/>
        </authorList>
    </citation>
    <scope>NUCLEOTIDE SEQUENCE</scope>
</reference>
<evidence type="ECO:0000313" key="3">
    <source>
        <dbReference type="EMBL" id="JAT58279.1"/>
    </source>
</evidence>
<dbReference type="PANTHER" id="PTHR46619:SF2">
    <property type="entry name" value="XS DOMAIN PROTEIN"/>
    <property type="match status" value="1"/>
</dbReference>
<dbReference type="InterPro" id="IPR005380">
    <property type="entry name" value="XS_domain"/>
</dbReference>
<feature type="domain" description="XS" evidence="2">
    <location>
        <begin position="773"/>
        <end position="899"/>
    </location>
</feature>
<dbReference type="InterPro" id="IPR038588">
    <property type="entry name" value="XS_domain_sf"/>
</dbReference>
<dbReference type="Pfam" id="PF03468">
    <property type="entry name" value="XS"/>
    <property type="match status" value="1"/>
</dbReference>
<organism evidence="3">
    <name type="scientific">Anthurium amnicola</name>
    <dbReference type="NCBI Taxonomy" id="1678845"/>
    <lineage>
        <taxon>Eukaryota</taxon>
        <taxon>Viridiplantae</taxon>
        <taxon>Streptophyta</taxon>
        <taxon>Embryophyta</taxon>
        <taxon>Tracheophyta</taxon>
        <taxon>Spermatophyta</taxon>
        <taxon>Magnoliopsida</taxon>
        <taxon>Liliopsida</taxon>
        <taxon>Araceae</taxon>
        <taxon>Pothoideae</taxon>
        <taxon>Potheae</taxon>
        <taxon>Anthurium</taxon>
    </lineage>
</organism>
<dbReference type="EMBL" id="GDJX01009657">
    <property type="protein sequence ID" value="JAT58279.1"/>
    <property type="molecule type" value="Transcribed_RNA"/>
</dbReference>
<feature type="compositionally biased region" description="Basic residues" evidence="1">
    <location>
        <begin position="65"/>
        <end position="74"/>
    </location>
</feature>
<feature type="compositionally biased region" description="Pro residues" evidence="1">
    <location>
        <begin position="23"/>
        <end position="33"/>
    </location>
</feature>